<feature type="chain" id="PRO_5032590920" description="Carbohydrate-binding module family 96 domain-containing protein" evidence="4">
    <location>
        <begin position="28"/>
        <end position="663"/>
    </location>
</feature>
<gene>
    <name evidence="6" type="ORF">HNR73_002285</name>
</gene>
<dbReference type="EMBL" id="JACHGT010000004">
    <property type="protein sequence ID" value="MBB6034435.1"/>
    <property type="molecule type" value="Genomic_DNA"/>
</dbReference>
<dbReference type="CDD" id="cd11577">
    <property type="entry name" value="GH71"/>
    <property type="match status" value="1"/>
</dbReference>
<dbReference type="Pfam" id="PF24517">
    <property type="entry name" value="CBM96"/>
    <property type="match status" value="1"/>
</dbReference>
<name>A0A841FFQ8_9ACTN</name>
<evidence type="ECO:0000313" key="6">
    <source>
        <dbReference type="EMBL" id="MBB6034435.1"/>
    </source>
</evidence>
<reference evidence="6 7" key="1">
    <citation type="submission" date="2020-08" db="EMBL/GenBank/DDBJ databases">
        <title>Genomic Encyclopedia of Type Strains, Phase IV (KMG-IV): sequencing the most valuable type-strain genomes for metagenomic binning, comparative biology and taxonomic classification.</title>
        <authorList>
            <person name="Goeker M."/>
        </authorList>
    </citation>
    <scope>NUCLEOTIDE SEQUENCE [LARGE SCALE GENOMIC DNA]</scope>
    <source>
        <strain evidence="6 7">YIM 65646</strain>
    </source>
</reference>
<accession>A0A841FFQ8</accession>
<sequence>MRSLPWKLPLAALVVIGLAGGVGVAVAEDGQSLPAADDAAPTVIELPVTADTYASQSSPAKAHDDYTWLSVCAAACDGAAAAERRSFLSFTVPELPVGAQNVEMVLQVRSARTTDTTVEVHDVAASWSAAELTWSRQPTMGAVIGAVDGLTAGATSSVDVSAAYHGTGVHSFALTSPSGAQGVLNSSADTAGTPPKLTVSYTLGAVAAGPLPFDLPPREVLEASGKKVFAHYFTQFRISIDNQAPATDYYARNYLTPNGENGIHAAYGGFLRDRPIGRDPLTGDWQLADMVTEVTRAKEAGLDGFTLNLLNVTESNYHWQAALRLMKAAPMVDPDFKIVIMPDMTVSTLKDIDPAGLAAVVMKLAAFDSEYRLDDGRLVVSPFKAENKTPEYWTQFVSVMKSQYGETVALVPFVLNFNASFEKYKSVSYAFSEMEYGAPALQDSLPSKIATAHNAGVRFMASLSPQDSRPKEGNYYEAENSENLRRGWTKAIDGGADWIQLMTWNDYSENHHFSPSVRNGGVWLDLSSYYLTRFKTGAYPAIVRDTVYVVHRNQPAGAPAAPESTQTKLQKVRANGGTPKDNVEFLTFLTGAATVNATVGGAAKSYAAPAGMKSTLYPLALGLNGADVVRNGRTTASVDSPFQVKGTFVAQDMLYSAVSSGRA</sequence>
<dbReference type="Pfam" id="PF03659">
    <property type="entry name" value="Glyco_hydro_71"/>
    <property type="match status" value="1"/>
</dbReference>
<dbReference type="Gene3D" id="3.20.20.80">
    <property type="entry name" value="Glycosidases"/>
    <property type="match status" value="1"/>
</dbReference>
<evidence type="ECO:0000256" key="3">
    <source>
        <dbReference type="ARBA" id="ARBA00022729"/>
    </source>
</evidence>
<keyword evidence="7" id="KW-1185">Reference proteome</keyword>
<dbReference type="NCBIfam" id="NF033679">
    <property type="entry name" value="DNRLRE_dom"/>
    <property type="match status" value="1"/>
</dbReference>
<keyword evidence="3 4" id="KW-0732">Signal</keyword>
<evidence type="ECO:0000313" key="7">
    <source>
        <dbReference type="Proteomes" id="UP000548476"/>
    </source>
</evidence>
<comment type="subcellular location">
    <subcellularLocation>
        <location evidence="1">Secreted</location>
    </subcellularLocation>
</comment>
<dbReference type="GO" id="GO:0051118">
    <property type="term" value="F:glucan endo-1,3-alpha-glucosidase activity"/>
    <property type="evidence" value="ECO:0007669"/>
    <property type="project" value="InterPro"/>
</dbReference>
<organism evidence="6 7">
    <name type="scientific">Phytomonospora endophytica</name>
    <dbReference type="NCBI Taxonomy" id="714109"/>
    <lineage>
        <taxon>Bacteria</taxon>
        <taxon>Bacillati</taxon>
        <taxon>Actinomycetota</taxon>
        <taxon>Actinomycetes</taxon>
        <taxon>Micromonosporales</taxon>
        <taxon>Micromonosporaceae</taxon>
        <taxon>Phytomonospora</taxon>
    </lineage>
</organism>
<evidence type="ECO:0000256" key="1">
    <source>
        <dbReference type="ARBA" id="ARBA00004613"/>
    </source>
</evidence>
<feature type="domain" description="Carbohydrate-binding module family 96" evidence="5">
    <location>
        <begin position="45"/>
        <end position="200"/>
    </location>
</feature>
<keyword evidence="2" id="KW-0964">Secreted</keyword>
<evidence type="ECO:0000256" key="2">
    <source>
        <dbReference type="ARBA" id="ARBA00022525"/>
    </source>
</evidence>
<dbReference type="RefSeq" id="WP_184787290.1">
    <property type="nucleotide sequence ID" value="NZ_BONT01000045.1"/>
</dbReference>
<dbReference type="AlphaFoldDB" id="A0A841FFQ8"/>
<feature type="signal peptide" evidence="4">
    <location>
        <begin position="1"/>
        <end position="27"/>
    </location>
</feature>
<dbReference type="GO" id="GO:0005576">
    <property type="term" value="C:extracellular region"/>
    <property type="evidence" value="ECO:0007669"/>
    <property type="project" value="UniProtKB-SubCell"/>
</dbReference>
<comment type="caution">
    <text evidence="6">The sequence shown here is derived from an EMBL/GenBank/DDBJ whole genome shotgun (WGS) entry which is preliminary data.</text>
</comment>
<dbReference type="InterPro" id="IPR055372">
    <property type="entry name" value="CBM96"/>
</dbReference>
<dbReference type="InterPro" id="IPR005197">
    <property type="entry name" value="Glyco_hydro_71"/>
</dbReference>
<evidence type="ECO:0000256" key="4">
    <source>
        <dbReference type="SAM" id="SignalP"/>
    </source>
</evidence>
<evidence type="ECO:0000259" key="5">
    <source>
        <dbReference type="Pfam" id="PF24517"/>
    </source>
</evidence>
<dbReference type="Proteomes" id="UP000548476">
    <property type="component" value="Unassembled WGS sequence"/>
</dbReference>
<protein>
    <recommendedName>
        <fullName evidence="5">Carbohydrate-binding module family 96 domain-containing protein</fullName>
    </recommendedName>
</protein>
<proteinExistence type="predicted"/>